<gene>
    <name evidence="10" type="ORF">OBRU01_07748</name>
</gene>
<dbReference type="PANTHER" id="PTHR12027">
    <property type="entry name" value="WNT RELATED"/>
    <property type="match status" value="1"/>
</dbReference>
<dbReference type="GO" id="GO:0005615">
    <property type="term" value="C:extracellular space"/>
    <property type="evidence" value="ECO:0007669"/>
    <property type="project" value="TreeGrafter"/>
</dbReference>
<keyword evidence="5" id="KW-0272">Extracellular matrix</keyword>
<comment type="subcellular location">
    <subcellularLocation>
        <location evidence="1 9">Secreted</location>
        <location evidence="1 9">Extracellular space</location>
        <location evidence="1 9">Extracellular matrix</location>
    </subcellularLocation>
</comment>
<keyword evidence="6 9" id="KW-0879">Wnt signaling pathway</keyword>
<keyword evidence="11" id="KW-1185">Reference proteome</keyword>
<name>A0A0L7LIR4_OPEBR</name>
<dbReference type="GO" id="GO:0007517">
    <property type="term" value="P:muscle organ development"/>
    <property type="evidence" value="ECO:0007669"/>
    <property type="project" value="UniProtKB-ARBA"/>
</dbReference>
<dbReference type="InterPro" id="IPR005817">
    <property type="entry name" value="Wnt"/>
</dbReference>
<evidence type="ECO:0000256" key="7">
    <source>
        <dbReference type="ARBA" id="ARBA00023157"/>
    </source>
</evidence>
<accession>A0A0L7LIR4</accession>
<protein>
    <recommendedName>
        <fullName evidence="9">Protein Wnt</fullName>
    </recommendedName>
</protein>
<evidence type="ECO:0000256" key="5">
    <source>
        <dbReference type="ARBA" id="ARBA00022530"/>
    </source>
</evidence>
<comment type="caution">
    <text evidence="10">The sequence shown here is derived from an EMBL/GenBank/DDBJ whole genome shotgun (WGS) entry which is preliminary data.</text>
</comment>
<dbReference type="GO" id="GO:0000902">
    <property type="term" value="P:cell morphogenesis"/>
    <property type="evidence" value="ECO:0007669"/>
    <property type="project" value="UniProtKB-ARBA"/>
</dbReference>
<evidence type="ECO:0000313" key="10">
    <source>
        <dbReference type="EMBL" id="KOB75229.1"/>
    </source>
</evidence>
<dbReference type="InterPro" id="IPR043158">
    <property type="entry name" value="Wnt_C"/>
</dbReference>
<dbReference type="GO" id="GO:0060560">
    <property type="term" value="P:developmental growth involved in morphogenesis"/>
    <property type="evidence" value="ECO:0007669"/>
    <property type="project" value="UniProtKB-ARBA"/>
</dbReference>
<keyword evidence="3 9" id="KW-0217">Developmental protein</keyword>
<dbReference type="Pfam" id="PF00110">
    <property type="entry name" value="wnt"/>
    <property type="match status" value="1"/>
</dbReference>
<dbReference type="GO" id="GO:0005109">
    <property type="term" value="F:frizzled binding"/>
    <property type="evidence" value="ECO:0007669"/>
    <property type="project" value="TreeGrafter"/>
</dbReference>
<comment type="function">
    <text evidence="9">Ligand for members of the frizzled family of seven transmembrane receptors.</text>
</comment>
<organism evidence="10 11">
    <name type="scientific">Operophtera brumata</name>
    <name type="common">Winter moth</name>
    <name type="synonym">Phalaena brumata</name>
    <dbReference type="NCBI Taxonomy" id="104452"/>
    <lineage>
        <taxon>Eukaryota</taxon>
        <taxon>Metazoa</taxon>
        <taxon>Ecdysozoa</taxon>
        <taxon>Arthropoda</taxon>
        <taxon>Hexapoda</taxon>
        <taxon>Insecta</taxon>
        <taxon>Pterygota</taxon>
        <taxon>Neoptera</taxon>
        <taxon>Endopterygota</taxon>
        <taxon>Lepidoptera</taxon>
        <taxon>Glossata</taxon>
        <taxon>Ditrysia</taxon>
        <taxon>Geometroidea</taxon>
        <taxon>Geometridae</taxon>
        <taxon>Larentiinae</taxon>
        <taxon>Operophtera</taxon>
    </lineage>
</organism>
<dbReference type="STRING" id="104452.A0A0L7LIR4"/>
<dbReference type="EMBL" id="JTDY01000977">
    <property type="protein sequence ID" value="KOB75229.1"/>
    <property type="molecule type" value="Genomic_DNA"/>
</dbReference>
<keyword evidence="8" id="KW-0449">Lipoprotein</keyword>
<evidence type="ECO:0000256" key="1">
    <source>
        <dbReference type="ARBA" id="ARBA00004498"/>
    </source>
</evidence>
<reference evidence="10 11" key="1">
    <citation type="journal article" date="2015" name="Genome Biol. Evol.">
        <title>The genome of winter moth (Operophtera brumata) provides a genomic perspective on sexual dimorphism and phenology.</title>
        <authorList>
            <person name="Derks M.F."/>
            <person name="Smit S."/>
            <person name="Salis L."/>
            <person name="Schijlen E."/>
            <person name="Bossers A."/>
            <person name="Mateman C."/>
            <person name="Pijl A.S."/>
            <person name="de Ridder D."/>
            <person name="Groenen M.A."/>
            <person name="Visser M.E."/>
            <person name="Megens H.J."/>
        </authorList>
    </citation>
    <scope>NUCLEOTIDE SEQUENCE [LARGE SCALE GENOMIC DNA]</scope>
    <source>
        <strain evidence="10">WM2013NL</strain>
        <tissue evidence="10">Head and thorax</tissue>
    </source>
</reference>
<evidence type="ECO:0000256" key="2">
    <source>
        <dbReference type="ARBA" id="ARBA00005683"/>
    </source>
</evidence>
<proteinExistence type="inferred from homology"/>
<evidence type="ECO:0000256" key="6">
    <source>
        <dbReference type="ARBA" id="ARBA00022687"/>
    </source>
</evidence>
<keyword evidence="7" id="KW-1015">Disulfide bond</keyword>
<dbReference type="Gene3D" id="3.30.2460.20">
    <property type="match status" value="1"/>
</dbReference>
<evidence type="ECO:0000256" key="3">
    <source>
        <dbReference type="ARBA" id="ARBA00022473"/>
    </source>
</evidence>
<evidence type="ECO:0000256" key="9">
    <source>
        <dbReference type="RuleBase" id="RU003500"/>
    </source>
</evidence>
<evidence type="ECO:0000256" key="8">
    <source>
        <dbReference type="ARBA" id="ARBA00023288"/>
    </source>
</evidence>
<evidence type="ECO:0000313" key="11">
    <source>
        <dbReference type="Proteomes" id="UP000037510"/>
    </source>
</evidence>
<dbReference type="GO" id="GO:0030182">
    <property type="term" value="P:neuron differentiation"/>
    <property type="evidence" value="ECO:0007669"/>
    <property type="project" value="TreeGrafter"/>
</dbReference>
<evidence type="ECO:0000256" key="4">
    <source>
        <dbReference type="ARBA" id="ARBA00022525"/>
    </source>
</evidence>
<dbReference type="GO" id="GO:0045165">
    <property type="term" value="P:cell fate commitment"/>
    <property type="evidence" value="ECO:0007669"/>
    <property type="project" value="TreeGrafter"/>
</dbReference>
<dbReference type="SMART" id="SM00097">
    <property type="entry name" value="WNT1"/>
    <property type="match status" value="1"/>
</dbReference>
<dbReference type="AlphaFoldDB" id="A0A0L7LIR4"/>
<dbReference type="Proteomes" id="UP000037510">
    <property type="component" value="Unassembled WGS sequence"/>
</dbReference>
<comment type="similarity">
    <text evidence="2 9">Belongs to the Wnt family.</text>
</comment>
<dbReference type="GO" id="GO:0005125">
    <property type="term" value="F:cytokine activity"/>
    <property type="evidence" value="ECO:0007669"/>
    <property type="project" value="TreeGrafter"/>
</dbReference>
<dbReference type="FunFam" id="3.30.2460.20:FF:000001">
    <property type="entry name" value="Wnt homolog"/>
    <property type="match status" value="1"/>
</dbReference>
<keyword evidence="4" id="KW-0964">Secreted</keyword>
<sequence length="129" mass="14568">MVYSRVAAFERGTTLEGRVDIILVVKKPHRPLSVSRAPRKSELVYLEPSPSYCEPQRAAAALGTHGRHCNHTSRGEDGCEQLCCGRGHSTRRVVARVQCRCSFQWCCRVRCDTCRIPDLLDSTYVDNKM</sequence>
<dbReference type="GO" id="GO:0060070">
    <property type="term" value="P:canonical Wnt signaling pathway"/>
    <property type="evidence" value="ECO:0007669"/>
    <property type="project" value="TreeGrafter"/>
</dbReference>